<comment type="caution">
    <text evidence="1">The sequence shown here is derived from an EMBL/GenBank/DDBJ whole genome shotgun (WGS) entry which is preliminary data.</text>
</comment>
<organism evidence="1 2">
    <name type="scientific">Liparis tanakae</name>
    <name type="common">Tanaka's snailfish</name>
    <dbReference type="NCBI Taxonomy" id="230148"/>
    <lineage>
        <taxon>Eukaryota</taxon>
        <taxon>Metazoa</taxon>
        <taxon>Chordata</taxon>
        <taxon>Craniata</taxon>
        <taxon>Vertebrata</taxon>
        <taxon>Euteleostomi</taxon>
        <taxon>Actinopterygii</taxon>
        <taxon>Neopterygii</taxon>
        <taxon>Teleostei</taxon>
        <taxon>Neoteleostei</taxon>
        <taxon>Acanthomorphata</taxon>
        <taxon>Eupercaria</taxon>
        <taxon>Perciformes</taxon>
        <taxon>Cottioidei</taxon>
        <taxon>Cottales</taxon>
        <taxon>Liparidae</taxon>
        <taxon>Liparis</taxon>
    </lineage>
</organism>
<keyword evidence="2" id="KW-1185">Reference proteome</keyword>
<proteinExistence type="predicted"/>
<reference evidence="1 2" key="1">
    <citation type="submission" date="2019-03" db="EMBL/GenBank/DDBJ databases">
        <title>First draft genome of Liparis tanakae, snailfish: a comprehensive survey of snailfish specific genes.</title>
        <authorList>
            <person name="Kim W."/>
            <person name="Song I."/>
            <person name="Jeong J.-H."/>
            <person name="Kim D."/>
            <person name="Kim S."/>
            <person name="Ryu S."/>
            <person name="Song J.Y."/>
            <person name="Lee S.K."/>
        </authorList>
    </citation>
    <scope>NUCLEOTIDE SEQUENCE [LARGE SCALE GENOMIC DNA]</scope>
    <source>
        <tissue evidence="1">Muscle</tissue>
    </source>
</reference>
<dbReference type="Proteomes" id="UP000314294">
    <property type="component" value="Unassembled WGS sequence"/>
</dbReference>
<name>A0A4Z2IAX3_9TELE</name>
<sequence>MCGCMGMWGNSAVEGTQLAAGPAGCLTDSFARRRAYGSSWSLTFSQLCRNNSNSASLKPQRLETDPRGLPPNQLGLLLLGTLTLVAAASR</sequence>
<gene>
    <name evidence="1" type="ORF">EYF80_015322</name>
</gene>
<evidence type="ECO:0000313" key="2">
    <source>
        <dbReference type="Proteomes" id="UP000314294"/>
    </source>
</evidence>
<dbReference type="AlphaFoldDB" id="A0A4Z2IAX3"/>
<evidence type="ECO:0000313" key="1">
    <source>
        <dbReference type="EMBL" id="TNN74542.1"/>
    </source>
</evidence>
<accession>A0A4Z2IAX3</accession>
<dbReference type="EMBL" id="SRLO01000113">
    <property type="protein sequence ID" value="TNN74542.1"/>
    <property type="molecule type" value="Genomic_DNA"/>
</dbReference>
<protein>
    <submittedName>
        <fullName evidence="1">Uncharacterized protein</fullName>
    </submittedName>
</protein>